<protein>
    <submittedName>
        <fullName evidence="1">Uncharacterized protein</fullName>
    </submittedName>
</protein>
<dbReference type="AlphaFoldDB" id="A0A8H4VZE7"/>
<gene>
    <name evidence="1" type="ORF">G7Y89_g9683</name>
</gene>
<organism evidence="1 2">
    <name type="scientific">Cudoniella acicularis</name>
    <dbReference type="NCBI Taxonomy" id="354080"/>
    <lineage>
        <taxon>Eukaryota</taxon>
        <taxon>Fungi</taxon>
        <taxon>Dikarya</taxon>
        <taxon>Ascomycota</taxon>
        <taxon>Pezizomycotina</taxon>
        <taxon>Leotiomycetes</taxon>
        <taxon>Helotiales</taxon>
        <taxon>Tricladiaceae</taxon>
        <taxon>Cudoniella</taxon>
    </lineage>
</organism>
<sequence>MRGGVVNDTFELTLEFNYRAHRWWHGTIGPIGSAAGSVKGSGNTDTGRVKYSASAPSHTLEFGRTQKYSNPFQVQ</sequence>
<name>A0A8H4VZE7_9HELO</name>
<dbReference type="Proteomes" id="UP000566819">
    <property type="component" value="Unassembled WGS sequence"/>
</dbReference>
<dbReference type="EMBL" id="JAAMPI010000808">
    <property type="protein sequence ID" value="KAF4628468.1"/>
    <property type="molecule type" value="Genomic_DNA"/>
</dbReference>
<accession>A0A8H4VZE7</accession>
<comment type="caution">
    <text evidence="1">The sequence shown here is derived from an EMBL/GenBank/DDBJ whole genome shotgun (WGS) entry which is preliminary data.</text>
</comment>
<reference evidence="1 2" key="1">
    <citation type="submission" date="2020-03" db="EMBL/GenBank/DDBJ databases">
        <title>Draft Genome Sequence of Cudoniella acicularis.</title>
        <authorList>
            <person name="Buettner E."/>
            <person name="Kellner H."/>
        </authorList>
    </citation>
    <scope>NUCLEOTIDE SEQUENCE [LARGE SCALE GENOMIC DNA]</scope>
    <source>
        <strain evidence="1 2">DSM 108380</strain>
    </source>
</reference>
<keyword evidence="2" id="KW-1185">Reference proteome</keyword>
<proteinExistence type="predicted"/>
<evidence type="ECO:0000313" key="1">
    <source>
        <dbReference type="EMBL" id="KAF4628468.1"/>
    </source>
</evidence>
<evidence type="ECO:0000313" key="2">
    <source>
        <dbReference type="Proteomes" id="UP000566819"/>
    </source>
</evidence>